<reference evidence="3" key="1">
    <citation type="submission" date="2022-12" db="EMBL/GenBank/DDBJ databases">
        <title>New Phytohabitans aurantiacus sp. RD004123 nov., an actinomycete isolated from soil.</title>
        <authorList>
            <person name="Triningsih D.W."/>
            <person name="Harunari E."/>
            <person name="Igarashi Y."/>
        </authorList>
    </citation>
    <scope>NUCLEOTIDE SEQUENCE</scope>
    <source>
        <strain evidence="3">RD004123</strain>
    </source>
</reference>
<name>A0ABQ5R9Y1_9ACTN</name>
<gene>
    <name evidence="3" type="ORF">Pa4123_88320</name>
</gene>
<dbReference type="PANTHER" id="PTHR48081:SF8">
    <property type="entry name" value="ALPHA_BETA HYDROLASE FOLD-3 DOMAIN-CONTAINING PROTEIN-RELATED"/>
    <property type="match status" value="1"/>
</dbReference>
<keyword evidence="4" id="KW-1185">Reference proteome</keyword>
<proteinExistence type="predicted"/>
<dbReference type="PANTHER" id="PTHR48081">
    <property type="entry name" value="AB HYDROLASE SUPERFAMILY PROTEIN C4A8.06C"/>
    <property type="match status" value="1"/>
</dbReference>
<dbReference type="InterPro" id="IPR029058">
    <property type="entry name" value="AB_hydrolase_fold"/>
</dbReference>
<evidence type="ECO:0000259" key="2">
    <source>
        <dbReference type="Pfam" id="PF07859"/>
    </source>
</evidence>
<organism evidence="3 4">
    <name type="scientific">Phytohabitans aurantiacus</name>
    <dbReference type="NCBI Taxonomy" id="3016789"/>
    <lineage>
        <taxon>Bacteria</taxon>
        <taxon>Bacillati</taxon>
        <taxon>Actinomycetota</taxon>
        <taxon>Actinomycetes</taxon>
        <taxon>Micromonosporales</taxon>
        <taxon>Micromonosporaceae</taxon>
    </lineage>
</organism>
<dbReference type="EMBL" id="BSDI01000088">
    <property type="protein sequence ID" value="GLI03554.1"/>
    <property type="molecule type" value="Genomic_DNA"/>
</dbReference>
<evidence type="ECO:0000313" key="4">
    <source>
        <dbReference type="Proteomes" id="UP001144280"/>
    </source>
</evidence>
<dbReference type="Proteomes" id="UP001144280">
    <property type="component" value="Unassembled WGS sequence"/>
</dbReference>
<keyword evidence="1" id="KW-0378">Hydrolase</keyword>
<evidence type="ECO:0000313" key="3">
    <source>
        <dbReference type="EMBL" id="GLI03554.1"/>
    </source>
</evidence>
<dbReference type="SUPFAM" id="SSF53474">
    <property type="entry name" value="alpha/beta-Hydrolases"/>
    <property type="match status" value="1"/>
</dbReference>
<evidence type="ECO:0000256" key="1">
    <source>
        <dbReference type="ARBA" id="ARBA00022801"/>
    </source>
</evidence>
<dbReference type="InterPro" id="IPR050300">
    <property type="entry name" value="GDXG_lipolytic_enzyme"/>
</dbReference>
<sequence>MPVHPAVAAKLAPLADLPSWRDAMDDPLLRARLSDFRVWPPAATLPTVDTKDDAAPGPHGPVPVRIYRGVPEPRRPVLVWVHGGGFVHGDLDMAEADWTAREVAARAGAVVVSVDYRLAVGGVRYPVPHDDVVAAIRWVRDNAERLGADPARVTVAGASAGGNLATGAVLRLRDDDGWLPARLVPVYATLHAQVPTPSPSLAAALAELPGVVRSTPADRARLAADYVGPDREPDGYAMPARADLAGLCPTLLINAEYDLLRASGEAFGTALAESGVAVEVVTIASMLHGFLSLPASLSPVDETLTLLSEAVTRDQGVPEVALAT</sequence>
<protein>
    <submittedName>
        <fullName evidence="3">Esterase</fullName>
    </submittedName>
</protein>
<accession>A0ABQ5R9Y1</accession>
<dbReference type="InterPro" id="IPR013094">
    <property type="entry name" value="AB_hydrolase_3"/>
</dbReference>
<dbReference type="RefSeq" id="WP_281905860.1">
    <property type="nucleotide sequence ID" value="NZ_BSDI01000088.1"/>
</dbReference>
<feature type="domain" description="Alpha/beta hydrolase fold-3" evidence="2">
    <location>
        <begin position="78"/>
        <end position="291"/>
    </location>
</feature>
<comment type="caution">
    <text evidence="3">The sequence shown here is derived from an EMBL/GenBank/DDBJ whole genome shotgun (WGS) entry which is preliminary data.</text>
</comment>
<dbReference type="Pfam" id="PF07859">
    <property type="entry name" value="Abhydrolase_3"/>
    <property type="match status" value="1"/>
</dbReference>
<dbReference type="Gene3D" id="3.40.50.1820">
    <property type="entry name" value="alpha/beta hydrolase"/>
    <property type="match status" value="1"/>
</dbReference>